<accession>A0A9P6TCD6</accession>
<organism evidence="1 2">
    <name type="scientific">Cronartium quercuum f. sp. fusiforme G11</name>
    <dbReference type="NCBI Taxonomy" id="708437"/>
    <lineage>
        <taxon>Eukaryota</taxon>
        <taxon>Fungi</taxon>
        <taxon>Dikarya</taxon>
        <taxon>Basidiomycota</taxon>
        <taxon>Pucciniomycotina</taxon>
        <taxon>Pucciniomycetes</taxon>
        <taxon>Pucciniales</taxon>
        <taxon>Coleosporiaceae</taxon>
        <taxon>Cronartium</taxon>
    </lineage>
</organism>
<protein>
    <submittedName>
        <fullName evidence="1">Uncharacterized protein</fullName>
    </submittedName>
</protein>
<dbReference type="AlphaFoldDB" id="A0A9P6TCD6"/>
<name>A0A9P6TCD6_9BASI</name>
<evidence type="ECO:0000313" key="1">
    <source>
        <dbReference type="EMBL" id="KAG0146560.1"/>
    </source>
</evidence>
<sequence length="421" mass="48438">MEFMQTLEAAAEANEEIMLTTNLPQNGHAGDNVPLANLLELKGETFEFLKRYTWKRLGLYYFGDNWPLEISVLENLFEEFQVNKKYVKALNFCLDLIPRQVNQPPLITQKLIELFINILRNTPDSQIEELAIGINLPIPSEGLTPGPSNSLAIIMSMVSKFQNLSTFIFVTDHKVHLSESNMAWIINQLPNLKTCILCLRAGFKEQNENFAQVELGEALASRNQLKVLDLRHVFAPKPEWLQLEWKGQLNEVTIEIGGKQTRPILHLIEFCHLFRNSLTRVCLVEPPTQITQEDKGMAREMKSLESVTVYETDSSLSYLSLFSLCPRVVFLNWILEPQIAEQSTQMFSDKYFPNEERWKELQCIGIPSRNAGEDWYKIFDEYLGWYNISTALTNIFMPSSYLEAITNLNSSLYNDTPHIDL</sequence>
<dbReference type="OrthoDB" id="2503735at2759"/>
<dbReference type="EMBL" id="MU167259">
    <property type="protein sequence ID" value="KAG0146560.1"/>
    <property type="molecule type" value="Genomic_DNA"/>
</dbReference>
<reference evidence="1" key="1">
    <citation type="submission" date="2013-11" db="EMBL/GenBank/DDBJ databases">
        <title>Genome sequence of the fusiform rust pathogen reveals effectors for host alternation and coevolution with pine.</title>
        <authorList>
            <consortium name="DOE Joint Genome Institute"/>
            <person name="Smith K."/>
            <person name="Pendleton A."/>
            <person name="Kubisiak T."/>
            <person name="Anderson C."/>
            <person name="Salamov A."/>
            <person name="Aerts A."/>
            <person name="Riley R."/>
            <person name="Clum A."/>
            <person name="Lindquist E."/>
            <person name="Ence D."/>
            <person name="Campbell M."/>
            <person name="Kronenberg Z."/>
            <person name="Feau N."/>
            <person name="Dhillon B."/>
            <person name="Hamelin R."/>
            <person name="Burleigh J."/>
            <person name="Smith J."/>
            <person name="Yandell M."/>
            <person name="Nelson C."/>
            <person name="Grigoriev I."/>
            <person name="Davis J."/>
        </authorList>
    </citation>
    <scope>NUCLEOTIDE SEQUENCE</scope>
    <source>
        <strain evidence="1">G11</strain>
    </source>
</reference>
<gene>
    <name evidence="1" type="ORF">CROQUDRAFT_671057</name>
</gene>
<keyword evidence="2" id="KW-1185">Reference proteome</keyword>
<evidence type="ECO:0000313" key="2">
    <source>
        <dbReference type="Proteomes" id="UP000886653"/>
    </source>
</evidence>
<dbReference type="Proteomes" id="UP000886653">
    <property type="component" value="Unassembled WGS sequence"/>
</dbReference>
<proteinExistence type="predicted"/>
<comment type="caution">
    <text evidence="1">The sequence shown here is derived from an EMBL/GenBank/DDBJ whole genome shotgun (WGS) entry which is preliminary data.</text>
</comment>